<evidence type="ECO:0000256" key="7">
    <source>
        <dbReference type="SAM" id="Phobius"/>
    </source>
</evidence>
<evidence type="ECO:0000256" key="2">
    <source>
        <dbReference type="ARBA" id="ARBA00010792"/>
    </source>
</evidence>
<evidence type="ECO:0000256" key="3">
    <source>
        <dbReference type="ARBA" id="ARBA00022475"/>
    </source>
</evidence>
<accession>A0ABW5GSX9</accession>
<keyword evidence="6 7" id="KW-0472">Membrane</keyword>
<dbReference type="EMBL" id="JBHUKU010000023">
    <property type="protein sequence ID" value="MFD2464047.1"/>
    <property type="molecule type" value="Genomic_DNA"/>
</dbReference>
<gene>
    <name evidence="9" type="ORF">ACFSYJ_35895</name>
</gene>
<feature type="transmembrane region" description="Helical" evidence="7">
    <location>
        <begin position="125"/>
        <end position="146"/>
    </location>
</feature>
<keyword evidence="3" id="KW-1003">Cell membrane</keyword>
<feature type="domain" description="VTT" evidence="8">
    <location>
        <begin position="21"/>
        <end position="145"/>
    </location>
</feature>
<feature type="transmembrane region" description="Helical" evidence="7">
    <location>
        <begin position="40"/>
        <end position="61"/>
    </location>
</feature>
<dbReference type="Pfam" id="PF09335">
    <property type="entry name" value="VTT_dom"/>
    <property type="match status" value="1"/>
</dbReference>
<protein>
    <submittedName>
        <fullName evidence="9">DedA family protein</fullName>
    </submittedName>
</protein>
<dbReference type="InterPro" id="IPR051311">
    <property type="entry name" value="DedA_domain"/>
</dbReference>
<dbReference type="PANTHER" id="PTHR42709:SF6">
    <property type="entry name" value="UNDECAPRENYL PHOSPHATE TRANSPORTER A"/>
    <property type="match status" value="1"/>
</dbReference>
<comment type="subcellular location">
    <subcellularLocation>
        <location evidence="1">Cell membrane</location>
        <topology evidence="1">Multi-pass membrane protein</topology>
    </subcellularLocation>
</comment>
<evidence type="ECO:0000256" key="1">
    <source>
        <dbReference type="ARBA" id="ARBA00004651"/>
    </source>
</evidence>
<dbReference type="PANTHER" id="PTHR42709">
    <property type="entry name" value="ALKALINE PHOSPHATASE LIKE PROTEIN"/>
    <property type="match status" value="1"/>
</dbReference>
<dbReference type="InterPro" id="IPR032816">
    <property type="entry name" value="VTT_dom"/>
</dbReference>
<name>A0ABW5GSX9_9PSEU</name>
<feature type="transmembrane region" description="Helical" evidence="7">
    <location>
        <begin position="100"/>
        <end position="118"/>
    </location>
</feature>
<comment type="similarity">
    <text evidence="2">Belongs to the DedA family.</text>
</comment>
<feature type="transmembrane region" description="Helical" evidence="7">
    <location>
        <begin position="158"/>
        <end position="176"/>
    </location>
</feature>
<keyword evidence="4 7" id="KW-0812">Transmembrane</keyword>
<feature type="transmembrane region" description="Helical" evidence="7">
    <location>
        <begin position="6"/>
        <end position="28"/>
    </location>
</feature>
<organism evidence="9 10">
    <name type="scientific">Amycolatopsis samaneae</name>
    <dbReference type="NCBI Taxonomy" id="664691"/>
    <lineage>
        <taxon>Bacteria</taxon>
        <taxon>Bacillati</taxon>
        <taxon>Actinomycetota</taxon>
        <taxon>Actinomycetes</taxon>
        <taxon>Pseudonocardiales</taxon>
        <taxon>Pseudonocardiaceae</taxon>
        <taxon>Amycolatopsis</taxon>
    </lineage>
</organism>
<sequence>MDGSTAGLLVLFVVSLVPLLPTEMTIIGMAVTAARGGPSLALVIGVAAVGCVASDQALYLLGRSGGQALLARLARRRRIAAGLGWFDGRLRRHPRPVLVVARWLPSGGTVGALLAGSLRWPPREFLAASAIGGTLWTSYVALLGYAGGRFSTEPGIGMALSLSVALILGSAIAAGLRRRGPSTRDAGID</sequence>
<evidence type="ECO:0000256" key="6">
    <source>
        <dbReference type="ARBA" id="ARBA00023136"/>
    </source>
</evidence>
<evidence type="ECO:0000256" key="4">
    <source>
        <dbReference type="ARBA" id="ARBA00022692"/>
    </source>
</evidence>
<dbReference type="RefSeq" id="WP_345396021.1">
    <property type="nucleotide sequence ID" value="NZ_BAABHG010000007.1"/>
</dbReference>
<keyword evidence="10" id="KW-1185">Reference proteome</keyword>
<keyword evidence="5 7" id="KW-1133">Transmembrane helix</keyword>
<reference evidence="10" key="1">
    <citation type="journal article" date="2019" name="Int. J. Syst. Evol. Microbiol.">
        <title>The Global Catalogue of Microorganisms (GCM) 10K type strain sequencing project: providing services to taxonomists for standard genome sequencing and annotation.</title>
        <authorList>
            <consortium name="The Broad Institute Genomics Platform"/>
            <consortium name="The Broad Institute Genome Sequencing Center for Infectious Disease"/>
            <person name="Wu L."/>
            <person name="Ma J."/>
        </authorList>
    </citation>
    <scope>NUCLEOTIDE SEQUENCE [LARGE SCALE GENOMIC DNA]</scope>
    <source>
        <strain evidence="10">CGMCC 4.7643</strain>
    </source>
</reference>
<dbReference type="Proteomes" id="UP001597419">
    <property type="component" value="Unassembled WGS sequence"/>
</dbReference>
<comment type="caution">
    <text evidence="9">The sequence shown here is derived from an EMBL/GenBank/DDBJ whole genome shotgun (WGS) entry which is preliminary data.</text>
</comment>
<evidence type="ECO:0000313" key="9">
    <source>
        <dbReference type="EMBL" id="MFD2464047.1"/>
    </source>
</evidence>
<evidence type="ECO:0000259" key="8">
    <source>
        <dbReference type="Pfam" id="PF09335"/>
    </source>
</evidence>
<evidence type="ECO:0000256" key="5">
    <source>
        <dbReference type="ARBA" id="ARBA00022989"/>
    </source>
</evidence>
<proteinExistence type="inferred from homology"/>
<evidence type="ECO:0000313" key="10">
    <source>
        <dbReference type="Proteomes" id="UP001597419"/>
    </source>
</evidence>